<reference evidence="3 4" key="1">
    <citation type="submission" date="2024-10" db="EMBL/GenBank/DDBJ databases">
        <title>The Natural Products Discovery Center: Release of the First 8490 Sequenced Strains for Exploring Actinobacteria Biosynthetic Diversity.</title>
        <authorList>
            <person name="Kalkreuter E."/>
            <person name="Kautsar S.A."/>
            <person name="Yang D."/>
            <person name="Bader C.D."/>
            <person name="Teijaro C.N."/>
            <person name="Fluegel L."/>
            <person name="Davis C.M."/>
            <person name="Simpson J.R."/>
            <person name="Lauterbach L."/>
            <person name="Steele A.D."/>
            <person name="Gui C."/>
            <person name="Meng S."/>
            <person name="Li G."/>
            <person name="Viehrig K."/>
            <person name="Ye F."/>
            <person name="Su P."/>
            <person name="Kiefer A.F."/>
            <person name="Nichols A."/>
            <person name="Cepeda A.J."/>
            <person name="Yan W."/>
            <person name="Fan B."/>
            <person name="Jiang Y."/>
            <person name="Adhikari A."/>
            <person name="Zheng C.-J."/>
            <person name="Schuster L."/>
            <person name="Cowan T.M."/>
            <person name="Smanski M.J."/>
            <person name="Chevrette M.G."/>
            <person name="De Carvalho L.P.S."/>
            <person name="Shen B."/>
        </authorList>
    </citation>
    <scope>NUCLEOTIDE SEQUENCE [LARGE SCALE GENOMIC DNA]</scope>
    <source>
        <strain evidence="3 4">NPDC003040</strain>
    </source>
</reference>
<dbReference type="GO" id="GO:0016787">
    <property type="term" value="F:hydrolase activity"/>
    <property type="evidence" value="ECO:0007669"/>
    <property type="project" value="UniProtKB-KW"/>
</dbReference>
<dbReference type="Gene3D" id="2.60.120.260">
    <property type="entry name" value="Galactose-binding domain-like"/>
    <property type="match status" value="1"/>
</dbReference>
<evidence type="ECO:0000313" key="4">
    <source>
        <dbReference type="Proteomes" id="UP001601948"/>
    </source>
</evidence>
<dbReference type="InterPro" id="IPR000383">
    <property type="entry name" value="Xaa-Pro-like_dom"/>
</dbReference>
<evidence type="ECO:0000259" key="2">
    <source>
        <dbReference type="SMART" id="SM00939"/>
    </source>
</evidence>
<dbReference type="NCBIfam" id="TIGR00976">
    <property type="entry name" value="CocE_NonD"/>
    <property type="match status" value="1"/>
</dbReference>
<dbReference type="InterPro" id="IPR005674">
    <property type="entry name" value="CocE/Ser_esterase"/>
</dbReference>
<organism evidence="3 4">
    <name type="scientific">Nocardia suismassiliense</name>
    <dbReference type="NCBI Taxonomy" id="2077092"/>
    <lineage>
        <taxon>Bacteria</taxon>
        <taxon>Bacillati</taxon>
        <taxon>Actinomycetota</taxon>
        <taxon>Actinomycetes</taxon>
        <taxon>Mycobacteriales</taxon>
        <taxon>Nocardiaceae</taxon>
        <taxon>Nocardia</taxon>
    </lineage>
</organism>
<dbReference type="InterPro" id="IPR008979">
    <property type="entry name" value="Galactose-bd-like_sf"/>
</dbReference>
<dbReference type="RefSeq" id="WP_387717258.1">
    <property type="nucleotide sequence ID" value="NZ_JBIAPI010000002.1"/>
</dbReference>
<dbReference type="InterPro" id="IPR029058">
    <property type="entry name" value="AB_hydrolase_fold"/>
</dbReference>
<dbReference type="SUPFAM" id="SSF49785">
    <property type="entry name" value="Galactose-binding domain-like"/>
    <property type="match status" value="1"/>
</dbReference>
<dbReference type="Gene3D" id="3.40.50.1820">
    <property type="entry name" value="alpha/beta hydrolase"/>
    <property type="match status" value="1"/>
</dbReference>
<dbReference type="InterPro" id="IPR013736">
    <property type="entry name" value="Xaa-Pro_dipept_C"/>
</dbReference>
<keyword evidence="1 3" id="KW-0378">Hydrolase</keyword>
<protein>
    <submittedName>
        <fullName evidence="3">CocE/NonD family hydrolase</fullName>
    </submittedName>
</protein>
<feature type="domain" description="Xaa-Pro dipeptidyl-peptidase C-terminal" evidence="2">
    <location>
        <begin position="357"/>
        <end position="624"/>
    </location>
</feature>
<dbReference type="SMART" id="SM00939">
    <property type="entry name" value="PepX_C"/>
    <property type="match status" value="1"/>
</dbReference>
<dbReference type="Pfam" id="PF02129">
    <property type="entry name" value="Peptidase_S15"/>
    <property type="match status" value="1"/>
</dbReference>
<comment type="caution">
    <text evidence="3">The sequence shown here is derived from an EMBL/GenBank/DDBJ whole genome shotgun (WGS) entry which is preliminary data.</text>
</comment>
<sequence>MAQPLTTPAATVPPNHRFDIGPVQYPKLFGATTVPIPMSDGAILTADILRPGDGSGPARAPLPAIINFTPYNKMLNRHGMRWNDTLRAFGHRVGSSDRRRFTARDVLHTPAGGILEPFVINRTAVRRGYVGLMIDVRGTGTSTGSWDFFQPREQQDYLEAIAWVREQPWCNGEFAVTGISYGAIAALITAGLRPEGLRAVFAIEAGEDPMRELGLTGGVPMPGMLLWMLAVTGSKWLPSVPGLLRAGMTGQFLRDRIADPAGWVRHAIEIGLTERHPDSFLNPMWAGKLARFEDITAPTWIHGRWHDVYNRSNFRMFDRIPLSGGAKQVVVDDSYHLTVGSGLGAPDSPQAIDELQCAWFDRWVKDIDNGIDRYGPVTVRRQGDGRWLRHSVFPDPAATRQRLYLNAEITGAAAHAGTDAGLSSAPTELGSRLPLPTGRIRLASNNTGVMSMGVTLLFGRRFGTDDRHAEAGAVTFTSAPFTTDTVLSGPMNLHLNVEVEGVDAFWSVTVCDVEPGGASVPLTRGALLSSLRAIDAAGSEYVDGELLFPLHTLTAESALPVTPGVPFVVDIEINPTEALVRAGHRLRVAVSRSSFPRHLIPPWLRRTITGQAIVLDPEQPSYLTFRAAPAD</sequence>
<dbReference type="SUPFAM" id="SSF53474">
    <property type="entry name" value="alpha/beta-Hydrolases"/>
    <property type="match status" value="1"/>
</dbReference>
<proteinExistence type="predicted"/>
<evidence type="ECO:0000313" key="3">
    <source>
        <dbReference type="EMBL" id="MFF3223976.1"/>
    </source>
</evidence>
<dbReference type="EMBL" id="JBIAPI010000002">
    <property type="protein sequence ID" value="MFF3223976.1"/>
    <property type="molecule type" value="Genomic_DNA"/>
</dbReference>
<evidence type="ECO:0000256" key="1">
    <source>
        <dbReference type="ARBA" id="ARBA00022801"/>
    </source>
</evidence>
<dbReference type="Pfam" id="PF08530">
    <property type="entry name" value="PepX_C"/>
    <property type="match status" value="1"/>
</dbReference>
<keyword evidence="4" id="KW-1185">Reference proteome</keyword>
<dbReference type="Proteomes" id="UP001601948">
    <property type="component" value="Unassembled WGS sequence"/>
</dbReference>
<accession>A0ABW6QRX4</accession>
<name>A0ABW6QRX4_9NOCA</name>
<gene>
    <name evidence="3" type="ORF">ACFYV7_14380</name>
</gene>